<sequence length="193" mass="22631">MRYELKRLQKSLKKTFIYITDDLDNAFALADKMAIFQHGTMHQFDTPRNIYETPETYFVASYIGNMNFFYARILNSIDGHYKVELDDHITVNITGYNTYDSDRNILYAIRPERMKLSNTPETENQNITKGKIIQKDYQAEYTQYYVQLEYGKIIVVAELNYNLLLNNALSNFFEVGESVYIKWSVLAGDLVYA</sequence>
<organism evidence="3">
    <name type="scientific">bioreactor metagenome</name>
    <dbReference type="NCBI Taxonomy" id="1076179"/>
    <lineage>
        <taxon>unclassified sequences</taxon>
        <taxon>metagenomes</taxon>
        <taxon>ecological metagenomes</taxon>
    </lineage>
</organism>
<evidence type="ECO:0000256" key="1">
    <source>
        <dbReference type="ARBA" id="ARBA00022448"/>
    </source>
</evidence>
<feature type="domain" description="Transport-associated OB type 2" evidence="2">
    <location>
        <begin position="108"/>
        <end position="184"/>
    </location>
</feature>
<gene>
    <name evidence="3" type="primary">potA_44</name>
    <name evidence="3" type="ORF">SDC9_179938</name>
</gene>
<reference evidence="3" key="1">
    <citation type="submission" date="2019-08" db="EMBL/GenBank/DDBJ databases">
        <authorList>
            <person name="Kucharzyk K."/>
            <person name="Murdoch R.W."/>
            <person name="Higgins S."/>
            <person name="Loffler F."/>
        </authorList>
    </citation>
    <scope>NUCLEOTIDE SEQUENCE</scope>
</reference>
<dbReference type="InterPro" id="IPR008995">
    <property type="entry name" value="Mo/tungstate-bd_C_term_dom"/>
</dbReference>
<accession>A0A645H1A7</accession>
<dbReference type="GO" id="GO:0043190">
    <property type="term" value="C:ATP-binding cassette (ABC) transporter complex"/>
    <property type="evidence" value="ECO:0007669"/>
    <property type="project" value="InterPro"/>
</dbReference>
<dbReference type="Gene3D" id="2.40.50.100">
    <property type="match status" value="1"/>
</dbReference>
<dbReference type="InterPro" id="IPR027417">
    <property type="entry name" value="P-loop_NTPase"/>
</dbReference>
<dbReference type="SUPFAM" id="SSF50331">
    <property type="entry name" value="MOP-like"/>
    <property type="match status" value="1"/>
</dbReference>
<name>A0A645H1A7_9ZZZZ</name>
<dbReference type="PANTHER" id="PTHR42781:SF4">
    <property type="entry name" value="SPERMIDINE_PUTRESCINE IMPORT ATP-BINDING PROTEIN POTA"/>
    <property type="match status" value="1"/>
</dbReference>
<dbReference type="InterPro" id="IPR013611">
    <property type="entry name" value="Transp-assoc_OB_typ2"/>
</dbReference>
<protein>
    <submittedName>
        <fullName evidence="3">Spermidine/putrescine import ATP-binding protein PotA</fullName>
    </submittedName>
</protein>
<evidence type="ECO:0000313" key="3">
    <source>
        <dbReference type="EMBL" id="MPN32460.1"/>
    </source>
</evidence>
<proteinExistence type="predicted"/>
<dbReference type="PANTHER" id="PTHR42781">
    <property type="entry name" value="SPERMIDINE/PUTRESCINE IMPORT ATP-BINDING PROTEIN POTA"/>
    <property type="match status" value="1"/>
</dbReference>
<keyword evidence="3" id="KW-0067">ATP-binding</keyword>
<evidence type="ECO:0000259" key="2">
    <source>
        <dbReference type="Pfam" id="PF08402"/>
    </source>
</evidence>
<dbReference type="GO" id="GO:0022857">
    <property type="term" value="F:transmembrane transporter activity"/>
    <property type="evidence" value="ECO:0007669"/>
    <property type="project" value="InterPro"/>
</dbReference>
<keyword evidence="1" id="KW-0813">Transport</keyword>
<dbReference type="GO" id="GO:0005524">
    <property type="term" value="F:ATP binding"/>
    <property type="evidence" value="ECO:0007669"/>
    <property type="project" value="UniProtKB-KW"/>
</dbReference>
<comment type="caution">
    <text evidence="3">The sequence shown here is derived from an EMBL/GenBank/DDBJ whole genome shotgun (WGS) entry which is preliminary data.</text>
</comment>
<dbReference type="InterPro" id="IPR050093">
    <property type="entry name" value="ABC_SmlMolc_Importer"/>
</dbReference>
<dbReference type="SUPFAM" id="SSF52540">
    <property type="entry name" value="P-loop containing nucleoside triphosphate hydrolases"/>
    <property type="match status" value="1"/>
</dbReference>
<dbReference type="AlphaFoldDB" id="A0A645H1A7"/>
<dbReference type="EMBL" id="VSSQ01084491">
    <property type="protein sequence ID" value="MPN32460.1"/>
    <property type="molecule type" value="Genomic_DNA"/>
</dbReference>
<keyword evidence="3" id="KW-0547">Nucleotide-binding</keyword>
<dbReference type="Pfam" id="PF08402">
    <property type="entry name" value="TOBE_2"/>
    <property type="match status" value="1"/>
</dbReference>